<dbReference type="Gene3D" id="3.40.190.10">
    <property type="entry name" value="Periplasmic binding protein-like II"/>
    <property type="match status" value="1"/>
</dbReference>
<evidence type="ECO:0000256" key="1">
    <source>
        <dbReference type="ARBA" id="ARBA00005695"/>
    </source>
</evidence>
<dbReference type="RefSeq" id="WP_189876382.1">
    <property type="nucleotide sequence ID" value="NZ_BMWA01000020.1"/>
</dbReference>
<proteinExistence type="inferred from homology"/>
<dbReference type="Gene3D" id="3.10.105.10">
    <property type="entry name" value="Dipeptide-binding Protein, Domain 3"/>
    <property type="match status" value="1"/>
</dbReference>
<name>A0ABW2E531_9ACTN</name>
<comment type="caution">
    <text evidence="6">The sequence shown here is derived from an EMBL/GenBank/DDBJ whole genome shotgun (WGS) entry which is preliminary data.</text>
</comment>
<feature type="domain" description="Solute-binding protein family 5" evidence="5">
    <location>
        <begin position="84"/>
        <end position="461"/>
    </location>
</feature>
<evidence type="ECO:0000256" key="3">
    <source>
        <dbReference type="ARBA" id="ARBA00022729"/>
    </source>
</evidence>
<evidence type="ECO:0000259" key="5">
    <source>
        <dbReference type="Pfam" id="PF00496"/>
    </source>
</evidence>
<dbReference type="EMBL" id="JBHSYM010000048">
    <property type="protein sequence ID" value="MFC7014462.1"/>
    <property type="molecule type" value="Genomic_DNA"/>
</dbReference>
<keyword evidence="7" id="KW-1185">Reference proteome</keyword>
<evidence type="ECO:0000313" key="6">
    <source>
        <dbReference type="EMBL" id="MFC7014462.1"/>
    </source>
</evidence>
<feature type="signal peptide" evidence="4">
    <location>
        <begin position="1"/>
        <end position="24"/>
    </location>
</feature>
<dbReference type="PIRSF" id="PIRSF002741">
    <property type="entry name" value="MppA"/>
    <property type="match status" value="1"/>
</dbReference>
<comment type="similarity">
    <text evidence="1">Belongs to the bacterial solute-binding protein 5 family.</text>
</comment>
<protein>
    <submittedName>
        <fullName evidence="6">ABC transporter substrate-binding protein</fullName>
    </submittedName>
</protein>
<evidence type="ECO:0000256" key="2">
    <source>
        <dbReference type="ARBA" id="ARBA00022448"/>
    </source>
</evidence>
<feature type="chain" id="PRO_5045732340" evidence="4">
    <location>
        <begin position="25"/>
        <end position="545"/>
    </location>
</feature>
<dbReference type="SUPFAM" id="SSF53850">
    <property type="entry name" value="Periplasmic binding protein-like II"/>
    <property type="match status" value="1"/>
</dbReference>
<dbReference type="PANTHER" id="PTHR30290">
    <property type="entry name" value="PERIPLASMIC BINDING COMPONENT OF ABC TRANSPORTER"/>
    <property type="match status" value="1"/>
</dbReference>
<dbReference type="InterPro" id="IPR030678">
    <property type="entry name" value="Peptide/Ni-bd"/>
</dbReference>
<keyword evidence="2" id="KW-0813">Transport</keyword>
<dbReference type="Proteomes" id="UP001596409">
    <property type="component" value="Unassembled WGS sequence"/>
</dbReference>
<organism evidence="6 7">
    <name type="scientific">Streptomyces viridiviolaceus</name>
    <dbReference type="NCBI Taxonomy" id="68282"/>
    <lineage>
        <taxon>Bacteria</taxon>
        <taxon>Bacillati</taxon>
        <taxon>Actinomycetota</taxon>
        <taxon>Actinomycetes</taxon>
        <taxon>Kitasatosporales</taxon>
        <taxon>Streptomycetaceae</taxon>
        <taxon>Streptomyces</taxon>
    </lineage>
</organism>
<dbReference type="PANTHER" id="PTHR30290:SF9">
    <property type="entry name" value="OLIGOPEPTIDE-BINDING PROTEIN APPA"/>
    <property type="match status" value="1"/>
</dbReference>
<keyword evidence="3 4" id="KW-0732">Signal</keyword>
<dbReference type="Pfam" id="PF00496">
    <property type="entry name" value="SBP_bac_5"/>
    <property type="match status" value="1"/>
</dbReference>
<reference evidence="7" key="1">
    <citation type="journal article" date="2019" name="Int. J. Syst. Evol. Microbiol.">
        <title>The Global Catalogue of Microorganisms (GCM) 10K type strain sequencing project: providing services to taxonomists for standard genome sequencing and annotation.</title>
        <authorList>
            <consortium name="The Broad Institute Genomics Platform"/>
            <consortium name="The Broad Institute Genome Sequencing Center for Infectious Disease"/>
            <person name="Wu L."/>
            <person name="Ma J."/>
        </authorList>
    </citation>
    <scope>NUCLEOTIDE SEQUENCE [LARGE SCALE GENOMIC DNA]</scope>
    <source>
        <strain evidence="7">JCM 4855</strain>
    </source>
</reference>
<accession>A0ABW2E531</accession>
<dbReference type="Gene3D" id="3.90.76.10">
    <property type="entry name" value="Dipeptide-binding Protein, Domain 1"/>
    <property type="match status" value="1"/>
</dbReference>
<dbReference type="PROSITE" id="PS51257">
    <property type="entry name" value="PROKAR_LIPOPROTEIN"/>
    <property type="match status" value="1"/>
</dbReference>
<evidence type="ECO:0000256" key="4">
    <source>
        <dbReference type="SAM" id="SignalP"/>
    </source>
</evidence>
<dbReference type="InterPro" id="IPR000914">
    <property type="entry name" value="SBP_5_dom"/>
</dbReference>
<evidence type="ECO:0000313" key="7">
    <source>
        <dbReference type="Proteomes" id="UP001596409"/>
    </source>
</evidence>
<sequence length="545" mass="58898">MSRARGFVTTATAIALALSVTSCAESKRDSGSKQGRGGGTFAYATSDDPASLDPVFTQDMQSGLVAAQVFEGLTGVASGDVRAEPRLATGWTVGKDGLAYRFTLREGVTFHDGAPFDAEAVCFNFDRWYNLPRTAQSANFAYYYGYFFHGFATGPTADSALYKSCTAAGAHEAVIELKKPFAGLIDALTMPQFAMQSPKALKKYQDDGASNPNTTAYSTAHPVGTGPFTLESWDRGKEVVMERNDDYWGAKAKVDRLVFVSKPDSKERVAALRNGEVNGADSVSPTDVGTLDREGFRVETRRPFTLAFLGFNQKRKPLDDPRVRQAIAHAIDRKAVIGASFPKGTVEADQWLPKGMQGWAEDVPEYANDPEKSRRLLREAGAVGTSLELNYQSGGGSACLPAPADTLNILRKQIEAVGLKIKPVAIPSSEFSDRIYGTSDHDIEMSCWIGQVNLADSFIGLAFGFPSLEWGFDDPELYKDLAHAQTVPGRKEQNEVYAALSKRIMQILPGVPFASSPSSIGLDPEVSGFVASPISQEMFHTVSLG</sequence>
<gene>
    <name evidence="6" type="ORF">ACFQMH_22620</name>
</gene>
<dbReference type="InterPro" id="IPR039424">
    <property type="entry name" value="SBP_5"/>
</dbReference>